<dbReference type="EMBL" id="AVBE01000002">
    <property type="protein sequence ID" value="PHJ35944.1"/>
    <property type="molecule type" value="Genomic_DNA"/>
</dbReference>
<dbReference type="AlphaFoldDB" id="A0AA44U9K3"/>
<reference evidence="1 2" key="1">
    <citation type="submission" date="2013-08" db="EMBL/GenBank/DDBJ databases">
        <authorList>
            <person name="Trees D."/>
        </authorList>
    </citation>
    <scope>NUCLEOTIDE SEQUENCE [LARGE SCALE GENOMIC DNA]</scope>
    <source>
        <strain evidence="1 2">3502</strain>
    </source>
</reference>
<protein>
    <submittedName>
        <fullName evidence="1">Uncharacterized protein</fullName>
    </submittedName>
</protein>
<gene>
    <name evidence="1" type="ORF">N776_02705</name>
</gene>
<organism evidence="1 2">
    <name type="scientific">Neisseria gonorrhoeae 3502</name>
    <dbReference type="NCBI Taxonomy" id="1193404"/>
    <lineage>
        <taxon>Bacteria</taxon>
        <taxon>Pseudomonadati</taxon>
        <taxon>Pseudomonadota</taxon>
        <taxon>Betaproteobacteria</taxon>
        <taxon>Neisseriales</taxon>
        <taxon>Neisseriaceae</taxon>
        <taxon>Neisseria</taxon>
    </lineage>
</organism>
<dbReference type="Proteomes" id="UP000223296">
    <property type="component" value="Unassembled WGS sequence"/>
</dbReference>
<accession>A0AA44U9K3</accession>
<evidence type="ECO:0000313" key="1">
    <source>
        <dbReference type="EMBL" id="PHJ35944.1"/>
    </source>
</evidence>
<sequence>MPSEGREGLQTASLGQVRIWWFKFRQTRKPAAAVSIPATPMQEMPEYCVT</sequence>
<comment type="caution">
    <text evidence="1">The sequence shown here is derived from an EMBL/GenBank/DDBJ whole genome shotgun (WGS) entry which is preliminary data.</text>
</comment>
<evidence type="ECO:0000313" key="2">
    <source>
        <dbReference type="Proteomes" id="UP000223296"/>
    </source>
</evidence>
<name>A0AA44U9K3_NEIGO</name>
<proteinExistence type="predicted"/>